<feature type="signal peptide" evidence="14">
    <location>
        <begin position="1"/>
        <end position="37"/>
    </location>
</feature>
<dbReference type="AlphaFoldDB" id="A0A397PLJ1"/>
<evidence type="ECO:0000256" key="9">
    <source>
        <dbReference type="ARBA" id="ARBA00023136"/>
    </source>
</evidence>
<dbReference type="Gene3D" id="2.40.170.20">
    <property type="entry name" value="TonB-dependent receptor, beta-barrel domain"/>
    <property type="match status" value="1"/>
</dbReference>
<keyword evidence="17" id="KW-0675">Receptor</keyword>
<accession>A0A397PLJ1</accession>
<dbReference type="PANTHER" id="PTHR32552">
    <property type="entry name" value="FERRICHROME IRON RECEPTOR-RELATED"/>
    <property type="match status" value="1"/>
</dbReference>
<dbReference type="SUPFAM" id="SSF56935">
    <property type="entry name" value="Porins"/>
    <property type="match status" value="1"/>
</dbReference>
<evidence type="ECO:0000256" key="2">
    <source>
        <dbReference type="ARBA" id="ARBA00022448"/>
    </source>
</evidence>
<evidence type="ECO:0000256" key="8">
    <source>
        <dbReference type="ARBA" id="ARBA00023077"/>
    </source>
</evidence>
<dbReference type="InterPro" id="IPR000531">
    <property type="entry name" value="Beta-barrel_TonB"/>
</dbReference>
<dbReference type="GO" id="GO:0009279">
    <property type="term" value="C:cell outer membrane"/>
    <property type="evidence" value="ECO:0007669"/>
    <property type="project" value="UniProtKB-SubCell"/>
</dbReference>
<evidence type="ECO:0000256" key="11">
    <source>
        <dbReference type="PROSITE-ProRule" id="PRU01360"/>
    </source>
</evidence>
<protein>
    <submittedName>
        <fullName evidence="17">Outer membrane receptor protein involved in Fe transport</fullName>
    </submittedName>
</protein>
<keyword evidence="10 11" id="KW-0998">Cell outer membrane</keyword>
<dbReference type="InterPro" id="IPR039426">
    <property type="entry name" value="TonB-dep_rcpt-like"/>
</dbReference>
<keyword evidence="4" id="KW-0410">Iron transport</keyword>
<dbReference type="InterPro" id="IPR012910">
    <property type="entry name" value="Plug_dom"/>
</dbReference>
<keyword evidence="2 11" id="KW-0813">Transport</keyword>
<keyword evidence="3 11" id="KW-1134">Transmembrane beta strand</keyword>
<keyword evidence="5 11" id="KW-0812">Transmembrane</keyword>
<gene>
    <name evidence="17" type="ORF">DFR49_1549</name>
</gene>
<dbReference type="Pfam" id="PF00593">
    <property type="entry name" value="TonB_dep_Rec_b-barrel"/>
    <property type="match status" value="1"/>
</dbReference>
<evidence type="ECO:0000256" key="12">
    <source>
        <dbReference type="RuleBase" id="RU003357"/>
    </source>
</evidence>
<evidence type="ECO:0000256" key="10">
    <source>
        <dbReference type="ARBA" id="ARBA00023237"/>
    </source>
</evidence>
<feature type="compositionally biased region" description="Low complexity" evidence="13">
    <location>
        <begin position="43"/>
        <end position="61"/>
    </location>
</feature>
<evidence type="ECO:0000256" key="6">
    <source>
        <dbReference type="ARBA" id="ARBA00023004"/>
    </source>
</evidence>
<dbReference type="Proteomes" id="UP000266568">
    <property type="component" value="Unassembled WGS sequence"/>
</dbReference>
<dbReference type="EMBL" id="QXDC01000002">
    <property type="protein sequence ID" value="RIA46984.1"/>
    <property type="molecule type" value="Genomic_DNA"/>
</dbReference>
<keyword evidence="9 11" id="KW-0472">Membrane</keyword>
<keyword evidence="14" id="KW-0732">Signal</keyword>
<evidence type="ECO:0000259" key="16">
    <source>
        <dbReference type="Pfam" id="PF07715"/>
    </source>
</evidence>
<comment type="caution">
    <text evidence="17">The sequence shown here is derived from an EMBL/GenBank/DDBJ whole genome shotgun (WGS) entry which is preliminary data.</text>
</comment>
<evidence type="ECO:0000256" key="3">
    <source>
        <dbReference type="ARBA" id="ARBA00022452"/>
    </source>
</evidence>
<evidence type="ECO:0000256" key="7">
    <source>
        <dbReference type="ARBA" id="ARBA00023065"/>
    </source>
</evidence>
<keyword evidence="6" id="KW-0408">Iron</keyword>
<dbReference type="PANTHER" id="PTHR32552:SF81">
    <property type="entry name" value="TONB-DEPENDENT OUTER MEMBRANE RECEPTOR"/>
    <property type="match status" value="1"/>
</dbReference>
<keyword evidence="18" id="KW-1185">Reference proteome</keyword>
<dbReference type="GO" id="GO:0006826">
    <property type="term" value="P:iron ion transport"/>
    <property type="evidence" value="ECO:0007669"/>
    <property type="project" value="UniProtKB-KW"/>
</dbReference>
<evidence type="ECO:0000256" key="4">
    <source>
        <dbReference type="ARBA" id="ARBA00022496"/>
    </source>
</evidence>
<name>A0A397PLJ1_9SPHN</name>
<proteinExistence type="inferred from homology"/>
<evidence type="ECO:0000259" key="15">
    <source>
        <dbReference type="Pfam" id="PF00593"/>
    </source>
</evidence>
<dbReference type="PROSITE" id="PS52016">
    <property type="entry name" value="TONB_DEPENDENT_REC_3"/>
    <property type="match status" value="1"/>
</dbReference>
<comment type="similarity">
    <text evidence="11 12">Belongs to the TonB-dependent receptor family.</text>
</comment>
<evidence type="ECO:0000256" key="14">
    <source>
        <dbReference type="SAM" id="SignalP"/>
    </source>
</evidence>
<evidence type="ECO:0000313" key="17">
    <source>
        <dbReference type="EMBL" id="RIA46984.1"/>
    </source>
</evidence>
<organism evidence="17 18">
    <name type="scientific">Hephaestia caeni</name>
    <dbReference type="NCBI Taxonomy" id="645617"/>
    <lineage>
        <taxon>Bacteria</taxon>
        <taxon>Pseudomonadati</taxon>
        <taxon>Pseudomonadota</taxon>
        <taxon>Alphaproteobacteria</taxon>
        <taxon>Sphingomonadales</taxon>
        <taxon>Sphingomonadaceae</taxon>
        <taxon>Hephaestia</taxon>
    </lineage>
</organism>
<sequence length="782" mass="84158">MPAIMTGTWEGENCMKVRLLASASAAAFILLSGTALAQTASSQTAQDSDASASSDAQDRSGAGTGANDIIVTATRRNERLQDVPLSVTAFSQADLTEKGIVGYEGLAQNTPGVVINKPTANFNNFTARGIATNGYGANLQGTVAIYIDELPISANGNSTIIDPNLFDVERVEFLRGPQGTLFGSGSLAGAVRIITKKPDLTKFDVAGLADLGLTGSDSFRQRYNAMVNVPLVADQLALRVVGFYRHEEGYLDNIGTGVHNSNTLKDWGGRAALLWEPTDRLAVKLLASYEDSYPEDSSLTAPQLGREKRISDRPDIFSGKLAIYNGTLDYQFNGAHLTSSTTVSRFNQKFFVDLANTFAFTVPFRLDASAYDKLFVQEARLVSDPGGRFDWVVGGFYYYKRRDVDYAYRSSDTYLTARGFTGLPNDTYQWFGAHAISHELAGFGELTYRFADDVWLTGGLRYGSTDAQAFTEDWGYNSNYLAAALNPLYTGPLAVTEVVPATGDKVSANKLSYKISASYKPSSSLTTYATVATGFRTPIVNARAGLASVVDPSDIVIPYGANSDKIVNYEVGLKGSWLNGKLTANLAAYLIDWTDIQVQANRVSDSVQFATNIGGARSRGFEFEITAVPTSGLTIGVNGSINDAKVTKLTPQEAAISGAVLRARLASPHFQGSAYARYALDLGNGTQGWVAANVAHVGSFPGLFEYVAGKPGVVNPTYDYTDTYNNVTLNAGITRGKLSATAYVENLFDDHSVTYVHPEAFLASRYGTLRPRTVGIRLGYNL</sequence>
<reference evidence="17 18" key="1">
    <citation type="submission" date="2018-08" db="EMBL/GenBank/DDBJ databases">
        <title>Genomic Encyclopedia of Type Strains, Phase IV (KMG-IV): sequencing the most valuable type-strain genomes for metagenomic binning, comparative biology and taxonomic classification.</title>
        <authorList>
            <person name="Goeker M."/>
        </authorList>
    </citation>
    <scope>NUCLEOTIDE SEQUENCE [LARGE SCALE GENOMIC DNA]</scope>
    <source>
        <strain evidence="17 18">DSM 25527</strain>
    </source>
</reference>
<feature type="domain" description="TonB-dependent receptor plug" evidence="16">
    <location>
        <begin position="80"/>
        <end position="190"/>
    </location>
</feature>
<evidence type="ECO:0000256" key="1">
    <source>
        <dbReference type="ARBA" id="ARBA00004571"/>
    </source>
</evidence>
<evidence type="ECO:0000256" key="5">
    <source>
        <dbReference type="ARBA" id="ARBA00022692"/>
    </source>
</evidence>
<feature type="domain" description="TonB-dependent receptor-like beta-barrel" evidence="15">
    <location>
        <begin position="321"/>
        <end position="747"/>
    </location>
</feature>
<comment type="subcellular location">
    <subcellularLocation>
        <location evidence="1 11">Cell outer membrane</location>
        <topology evidence="1 11">Multi-pass membrane protein</topology>
    </subcellularLocation>
</comment>
<feature type="chain" id="PRO_5017406451" evidence="14">
    <location>
        <begin position="38"/>
        <end position="782"/>
    </location>
</feature>
<feature type="region of interest" description="Disordered" evidence="13">
    <location>
        <begin position="43"/>
        <end position="67"/>
    </location>
</feature>
<keyword evidence="7" id="KW-0406">Ion transport</keyword>
<dbReference type="InterPro" id="IPR036942">
    <property type="entry name" value="Beta-barrel_TonB_sf"/>
</dbReference>
<evidence type="ECO:0000256" key="13">
    <source>
        <dbReference type="SAM" id="MobiDB-lite"/>
    </source>
</evidence>
<dbReference type="Pfam" id="PF07715">
    <property type="entry name" value="Plug"/>
    <property type="match status" value="1"/>
</dbReference>
<evidence type="ECO:0000313" key="18">
    <source>
        <dbReference type="Proteomes" id="UP000266568"/>
    </source>
</evidence>
<keyword evidence="8 12" id="KW-0798">TonB box</keyword>